<feature type="domain" description="Condensation" evidence="1">
    <location>
        <begin position="69"/>
        <end position="366"/>
    </location>
</feature>
<reference evidence="2 3" key="1">
    <citation type="submission" date="2017-10" db="EMBL/GenBank/DDBJ databases">
        <title>The draft genome sequence of Williamsia sp. BULT 1.1 isolated from the semi-arid grassland soils from South Africa.</title>
        <authorList>
            <person name="Kabwe M.H."/>
            <person name="Govender N."/>
            <person name="Mutseka Lunga P."/>
            <person name="Vikram S."/>
            <person name="Makhalanyane T.P."/>
        </authorList>
    </citation>
    <scope>NUCLEOTIDE SEQUENCE [LARGE SCALE GENOMIC DNA]</scope>
    <source>
        <strain evidence="2 3">BULT 1.1</strain>
    </source>
</reference>
<proteinExistence type="predicted"/>
<dbReference type="InterPro" id="IPR023213">
    <property type="entry name" value="CAT-like_dom_sf"/>
</dbReference>
<gene>
    <name evidence="2" type="ORF">CSW57_22780</name>
</gene>
<accession>A0A2G3PFN8</accession>
<dbReference type="GO" id="GO:0008610">
    <property type="term" value="P:lipid biosynthetic process"/>
    <property type="evidence" value="ECO:0007669"/>
    <property type="project" value="UniProtKB-ARBA"/>
</dbReference>
<dbReference type="EMBL" id="PEBD01000012">
    <property type="protein sequence ID" value="PHV64627.1"/>
    <property type="molecule type" value="Genomic_DNA"/>
</dbReference>
<evidence type="ECO:0000313" key="2">
    <source>
        <dbReference type="EMBL" id="PHV64627.1"/>
    </source>
</evidence>
<evidence type="ECO:0000259" key="1">
    <source>
        <dbReference type="Pfam" id="PF00668"/>
    </source>
</evidence>
<dbReference type="GO" id="GO:0016746">
    <property type="term" value="F:acyltransferase activity"/>
    <property type="evidence" value="ECO:0007669"/>
    <property type="project" value="UniProtKB-KW"/>
</dbReference>
<keyword evidence="2" id="KW-0808">Transferase</keyword>
<organism evidence="2 3">
    <name type="scientific">Williamsia marianensis</name>
    <dbReference type="NCBI Taxonomy" id="85044"/>
    <lineage>
        <taxon>Bacteria</taxon>
        <taxon>Bacillati</taxon>
        <taxon>Actinomycetota</taxon>
        <taxon>Actinomycetes</taxon>
        <taxon>Mycobacteriales</taxon>
        <taxon>Nocardiaceae</taxon>
        <taxon>Williamsia</taxon>
    </lineage>
</organism>
<sequence length="478" mass="53279">MVNFGLIDDWKPPTGRVTIWSASLASITQAQQAPIHPTPPSHQQEEYLRTAACRQNSQIRSSRLYVGTFDQDHTLDHAAMTTAVNAFLRRHDTHLSWFSIEPDDSVARRVIDPTTIDFIPHHHDVIADPDEIRELVQLETPGPFEWDCFTFGTIEHDCGFTMYAAIDHLHSDPISQAISLVDAIALYDNARLGRDNDLAPPGSYIDYCHRERTASAQLSLDSPPVQRWIELVQANGGRLPTFPLDLGHESTENARSAHLTVTLFDEQDAKTLVRICRDGRAGFIAAVLTVAGLAAHEFTGDRRYLAITPKSTRTTPAEFSAVGWFTSLIPVPIDIDDSSTFKTLVRQAQVAYLAGRKLSDVSFHRVLELVSDEPDLGIRTEPGWSVPMVSIMDARRLPGVSEFESINARFYGNRGTSDEVYTWVNRFADETSMSLLFPDTAQARASVDIYVDRVRQIFKTIISEGDYAPSPGVRQVTG</sequence>
<dbReference type="Proteomes" id="UP000225108">
    <property type="component" value="Unassembled WGS sequence"/>
</dbReference>
<protein>
    <submittedName>
        <fullName evidence="2">Acyltransferase</fullName>
    </submittedName>
</protein>
<dbReference type="RefSeq" id="WP_099384901.1">
    <property type="nucleotide sequence ID" value="NZ_PEBD01000012.1"/>
</dbReference>
<dbReference type="InterPro" id="IPR001242">
    <property type="entry name" value="Condensation_dom"/>
</dbReference>
<dbReference type="SUPFAM" id="SSF52777">
    <property type="entry name" value="CoA-dependent acyltransferases"/>
    <property type="match status" value="2"/>
</dbReference>
<comment type="caution">
    <text evidence="2">The sequence shown here is derived from an EMBL/GenBank/DDBJ whole genome shotgun (WGS) entry which is preliminary data.</text>
</comment>
<name>A0A2G3PFN8_WILMA</name>
<dbReference type="Pfam" id="PF00668">
    <property type="entry name" value="Condensation"/>
    <property type="match status" value="1"/>
</dbReference>
<keyword evidence="2" id="KW-0012">Acyltransferase</keyword>
<dbReference type="Gene3D" id="3.30.559.30">
    <property type="entry name" value="Nonribosomal peptide synthetase, condensation domain"/>
    <property type="match status" value="1"/>
</dbReference>
<dbReference type="AlphaFoldDB" id="A0A2G3PFN8"/>
<dbReference type="Gene3D" id="3.30.559.10">
    <property type="entry name" value="Chloramphenicol acetyltransferase-like domain"/>
    <property type="match status" value="1"/>
</dbReference>
<evidence type="ECO:0000313" key="3">
    <source>
        <dbReference type="Proteomes" id="UP000225108"/>
    </source>
</evidence>